<keyword evidence="4" id="KW-1185">Reference proteome</keyword>
<dbReference type="RefSeq" id="WP_380139743.1">
    <property type="nucleotide sequence ID" value="NZ_JBHLUI010000012.1"/>
</dbReference>
<evidence type="ECO:0000313" key="3">
    <source>
        <dbReference type="EMBL" id="MFB9375892.1"/>
    </source>
</evidence>
<evidence type="ECO:0000256" key="1">
    <source>
        <dbReference type="SAM" id="Phobius"/>
    </source>
</evidence>
<feature type="domain" description="DUF2231" evidence="2">
    <location>
        <begin position="7"/>
        <end position="154"/>
    </location>
</feature>
<proteinExistence type="predicted"/>
<feature type="transmembrane region" description="Helical" evidence="1">
    <location>
        <begin position="80"/>
        <end position="100"/>
    </location>
</feature>
<feature type="transmembrane region" description="Helical" evidence="1">
    <location>
        <begin position="41"/>
        <end position="60"/>
    </location>
</feature>
<keyword evidence="1" id="KW-0472">Membrane</keyword>
<name>A0ABV5LP95_9ACTN</name>
<comment type="caution">
    <text evidence="3">The sequence shown here is derived from an EMBL/GenBank/DDBJ whole genome shotgun (WGS) entry which is preliminary data.</text>
</comment>
<feature type="transmembrane region" description="Helical" evidence="1">
    <location>
        <begin position="12"/>
        <end position="34"/>
    </location>
</feature>
<protein>
    <submittedName>
        <fullName evidence="3">DUF2231 domain-containing protein</fullName>
    </submittedName>
</protein>
<keyword evidence="1" id="KW-0812">Transmembrane</keyword>
<accession>A0ABV5LP95</accession>
<evidence type="ECO:0000259" key="2">
    <source>
        <dbReference type="Pfam" id="PF09990"/>
    </source>
</evidence>
<keyword evidence="1" id="KW-1133">Transmembrane helix</keyword>
<dbReference type="Pfam" id="PF09990">
    <property type="entry name" value="DUF2231"/>
    <property type="match status" value="1"/>
</dbReference>
<sequence>MFDTLNGLPVHALVVHGVVVLLPLAVLGTLAVAVRGAWRRRYAGLNALVALVALALVPVATESGEALEARVGDPGQHAALGSSLLWFAIPLAAVAVLLWWRGRAESRSRTPGRPTRATAVLAVVAVLVALAAGVQVVRVGDTGARAAWGSVVANT</sequence>
<organism evidence="3 4">
    <name type="scientific">Kineococcus gynurae</name>
    <dbReference type="NCBI Taxonomy" id="452979"/>
    <lineage>
        <taxon>Bacteria</taxon>
        <taxon>Bacillati</taxon>
        <taxon>Actinomycetota</taxon>
        <taxon>Actinomycetes</taxon>
        <taxon>Kineosporiales</taxon>
        <taxon>Kineosporiaceae</taxon>
        <taxon>Kineococcus</taxon>
    </lineage>
</organism>
<evidence type="ECO:0000313" key="4">
    <source>
        <dbReference type="Proteomes" id="UP001589748"/>
    </source>
</evidence>
<dbReference type="EMBL" id="JBHMDM010000001">
    <property type="protein sequence ID" value="MFB9375892.1"/>
    <property type="molecule type" value="Genomic_DNA"/>
</dbReference>
<gene>
    <name evidence="3" type="ORF">ACFFVI_02815</name>
</gene>
<feature type="transmembrane region" description="Helical" evidence="1">
    <location>
        <begin position="120"/>
        <end position="140"/>
    </location>
</feature>
<dbReference type="Proteomes" id="UP001589748">
    <property type="component" value="Unassembled WGS sequence"/>
</dbReference>
<reference evidence="3 4" key="1">
    <citation type="submission" date="2024-09" db="EMBL/GenBank/DDBJ databases">
        <authorList>
            <person name="Sun Q."/>
            <person name="Mori K."/>
        </authorList>
    </citation>
    <scope>NUCLEOTIDE SEQUENCE [LARGE SCALE GENOMIC DNA]</scope>
    <source>
        <strain evidence="3 4">TISTR 1856</strain>
    </source>
</reference>
<dbReference type="InterPro" id="IPR019251">
    <property type="entry name" value="DUF2231_TM"/>
</dbReference>